<dbReference type="AlphaFoldDB" id="A0A9P7DG92"/>
<dbReference type="EMBL" id="JABBWE010000038">
    <property type="protein sequence ID" value="KAG1792201.1"/>
    <property type="molecule type" value="Genomic_DNA"/>
</dbReference>
<evidence type="ECO:0000313" key="2">
    <source>
        <dbReference type="Proteomes" id="UP000719766"/>
    </source>
</evidence>
<dbReference type="GeneID" id="64594060"/>
<reference evidence="1" key="1">
    <citation type="journal article" date="2020" name="New Phytol.">
        <title>Comparative genomics reveals dynamic genome evolution in host specialist ectomycorrhizal fungi.</title>
        <authorList>
            <person name="Lofgren L.A."/>
            <person name="Nguyen N.H."/>
            <person name="Vilgalys R."/>
            <person name="Ruytinx J."/>
            <person name="Liao H.L."/>
            <person name="Branco S."/>
            <person name="Kuo A."/>
            <person name="LaButti K."/>
            <person name="Lipzen A."/>
            <person name="Andreopoulos W."/>
            <person name="Pangilinan J."/>
            <person name="Riley R."/>
            <person name="Hundley H."/>
            <person name="Na H."/>
            <person name="Barry K."/>
            <person name="Grigoriev I.V."/>
            <person name="Stajich J.E."/>
            <person name="Kennedy P.G."/>
        </authorList>
    </citation>
    <scope>NUCLEOTIDE SEQUENCE</scope>
    <source>
        <strain evidence="1">S12</strain>
    </source>
</reference>
<name>A0A9P7DG92_9AGAM</name>
<gene>
    <name evidence="1" type="ORF">HD556DRAFT_1309503</name>
</gene>
<comment type="caution">
    <text evidence="1">The sequence shown here is derived from an EMBL/GenBank/DDBJ whole genome shotgun (WGS) entry which is preliminary data.</text>
</comment>
<keyword evidence="2" id="KW-1185">Reference proteome</keyword>
<dbReference type="OrthoDB" id="3267051at2759"/>
<sequence>MLAPYVEIAQQILECADFISHYSETKSAWIRLGKHVFDETDTTIQNYNNVLDNLMQQFRDRTARDTVVIVHHMDMTESLDLVGMEYATGAGLNTSKCCFPNTQLQPYRVASLGAGSS</sequence>
<dbReference type="Proteomes" id="UP000719766">
    <property type="component" value="Unassembled WGS sequence"/>
</dbReference>
<accession>A0A9P7DG92</accession>
<organism evidence="1 2">
    <name type="scientific">Suillus plorans</name>
    <dbReference type="NCBI Taxonomy" id="116603"/>
    <lineage>
        <taxon>Eukaryota</taxon>
        <taxon>Fungi</taxon>
        <taxon>Dikarya</taxon>
        <taxon>Basidiomycota</taxon>
        <taxon>Agaricomycotina</taxon>
        <taxon>Agaricomycetes</taxon>
        <taxon>Agaricomycetidae</taxon>
        <taxon>Boletales</taxon>
        <taxon>Suillineae</taxon>
        <taxon>Suillaceae</taxon>
        <taxon>Suillus</taxon>
    </lineage>
</organism>
<proteinExistence type="predicted"/>
<protein>
    <submittedName>
        <fullName evidence="1">Uncharacterized protein</fullName>
    </submittedName>
</protein>
<evidence type="ECO:0000313" key="1">
    <source>
        <dbReference type="EMBL" id="KAG1792201.1"/>
    </source>
</evidence>
<dbReference type="RefSeq" id="XP_041158869.1">
    <property type="nucleotide sequence ID" value="XM_041300296.1"/>
</dbReference>